<evidence type="ECO:0000256" key="3">
    <source>
        <dbReference type="ARBA" id="ARBA00022833"/>
    </source>
</evidence>
<keyword evidence="8" id="KW-1185">Reference proteome</keyword>
<dbReference type="InterPro" id="IPR001841">
    <property type="entry name" value="Znf_RING"/>
</dbReference>
<sequence length="778" mass="89594">MSQLKWIQNVPFASKDLRHLRLWTAFIRFVKIAYHRCYASQKNKEEVVDLFACPVCHCVTSAPDSGQTPEEWAARLQTSMTVLQACKPHLQDKNYCQPCKFNGKKEPSSAFCSTCSEYLCKLCCNYHNRFKVSIDHDIIDNAATEKNGGDADVRSFCRCSLHNKMLKYYCQTHRYLCRSKCVIEHHRECQNLECIDNLCEAFQQDKSFCELEDKLKVLTNNFTMFLKHGEENMQNVRQQSDAIRKSVHTRVQEILDEVEILEASVLNRSPQYFREKITKPSEHLEKCNKVSAAIDTSRLIFDEASGKENSTFYFIILLRLFEHVKGYIVSLMTLKAAMNKVVFNFVPSEKVFHLLQGETLGKISRKSTNISLPLESVDSVYFTTVVDNGGAHYRMQNRGYQTGRRRAISSSNMTTLVVKMSKALLCHKTMTKCPMCLQSLTSPKVLHCMHIFCELCVSSSMSKERRGDEFMGMFTFPLCQYITSSQLYDETPELWASNLPDFSVVVSQDKKSVALDEIYCHPCQLDGKSENPTAQCNTCSEYLCETCVQYHKRFKISMNHAGTSLIPKNGVNEDPAVEYLSRCMIHGKRFKYYCQSHQYLCCSKCVIVQHRGCPGLECIEHILENYLKGDWSIVLQKQLNTLAENYKSIRYHEKDSIQLIRTQSEDMKRSLNVWNEKMVQKVKDLQQLVLDSLEANQKNTESEISERLKECKSAIVALETSTFMVQAIRSTADKTQGFILFKKLSQQVDSYVSKQDSIYAKLCEFKLQFVPNEKMNIL</sequence>
<evidence type="ECO:0000313" key="7">
    <source>
        <dbReference type="EMBL" id="KAK3585819.1"/>
    </source>
</evidence>
<dbReference type="PROSITE" id="PS50089">
    <property type="entry name" value="ZF_RING_2"/>
    <property type="match status" value="1"/>
</dbReference>
<evidence type="ECO:0000313" key="8">
    <source>
        <dbReference type="Proteomes" id="UP001195483"/>
    </source>
</evidence>
<dbReference type="CDD" id="cd19776">
    <property type="entry name" value="Bbox2_TRIM25_C-IV"/>
    <property type="match status" value="1"/>
</dbReference>
<feature type="domain" description="B box-type" evidence="6">
    <location>
        <begin position="91"/>
        <end position="141"/>
    </location>
</feature>
<reference evidence="7" key="3">
    <citation type="submission" date="2023-05" db="EMBL/GenBank/DDBJ databases">
        <authorList>
            <person name="Smith C.H."/>
        </authorList>
    </citation>
    <scope>NUCLEOTIDE SEQUENCE</scope>
    <source>
        <strain evidence="7">CHS0354</strain>
        <tissue evidence="7">Mantle</tissue>
    </source>
</reference>
<gene>
    <name evidence="7" type="ORF">CHS0354_038338</name>
</gene>
<evidence type="ECO:0000259" key="5">
    <source>
        <dbReference type="PROSITE" id="PS50089"/>
    </source>
</evidence>
<dbReference type="PROSITE" id="PS50119">
    <property type="entry name" value="ZF_BBOX"/>
    <property type="match status" value="1"/>
</dbReference>
<dbReference type="SUPFAM" id="SSF57845">
    <property type="entry name" value="B-box zinc-binding domain"/>
    <property type="match status" value="1"/>
</dbReference>
<accession>A0AAE0S610</accession>
<dbReference type="PANTHER" id="PTHR25462">
    <property type="entry name" value="BONUS, ISOFORM C-RELATED"/>
    <property type="match status" value="1"/>
</dbReference>
<dbReference type="InterPro" id="IPR027370">
    <property type="entry name" value="Znf-RING_euk"/>
</dbReference>
<dbReference type="Proteomes" id="UP001195483">
    <property type="component" value="Unassembled WGS sequence"/>
</dbReference>
<protein>
    <submittedName>
        <fullName evidence="7">Uncharacterized protein</fullName>
    </submittedName>
</protein>
<dbReference type="GO" id="GO:0008270">
    <property type="term" value="F:zinc ion binding"/>
    <property type="evidence" value="ECO:0007669"/>
    <property type="project" value="UniProtKB-KW"/>
</dbReference>
<dbReference type="SMART" id="SM00184">
    <property type="entry name" value="RING"/>
    <property type="match status" value="1"/>
</dbReference>
<evidence type="ECO:0000256" key="4">
    <source>
        <dbReference type="PROSITE-ProRule" id="PRU00024"/>
    </source>
</evidence>
<dbReference type="PROSITE" id="PS00518">
    <property type="entry name" value="ZF_RING_1"/>
    <property type="match status" value="1"/>
</dbReference>
<keyword evidence="3" id="KW-0862">Zinc</keyword>
<dbReference type="Gene3D" id="3.30.40.10">
    <property type="entry name" value="Zinc/RING finger domain, C3HC4 (zinc finger)"/>
    <property type="match status" value="1"/>
</dbReference>
<dbReference type="InterPro" id="IPR013083">
    <property type="entry name" value="Znf_RING/FYVE/PHD"/>
</dbReference>
<dbReference type="PANTHER" id="PTHR25462:SF296">
    <property type="entry name" value="MEIOTIC P26, ISOFORM F"/>
    <property type="match status" value="1"/>
</dbReference>
<feature type="domain" description="RING-type" evidence="5">
    <location>
        <begin position="433"/>
        <end position="480"/>
    </location>
</feature>
<reference evidence="7" key="2">
    <citation type="journal article" date="2021" name="Genome Biol. Evol.">
        <title>Developing a high-quality reference genome for a parasitic bivalve with doubly uniparental inheritance (Bivalvia: Unionida).</title>
        <authorList>
            <person name="Smith C.H."/>
        </authorList>
    </citation>
    <scope>NUCLEOTIDE SEQUENCE</scope>
    <source>
        <strain evidence="7">CHS0354</strain>
        <tissue evidence="7">Mantle</tissue>
    </source>
</reference>
<dbReference type="AlphaFoldDB" id="A0AAE0S610"/>
<evidence type="ECO:0000256" key="1">
    <source>
        <dbReference type="ARBA" id="ARBA00022723"/>
    </source>
</evidence>
<dbReference type="Pfam" id="PF13445">
    <property type="entry name" value="zf-RING_UBOX"/>
    <property type="match status" value="1"/>
</dbReference>
<evidence type="ECO:0000256" key="2">
    <source>
        <dbReference type="ARBA" id="ARBA00022771"/>
    </source>
</evidence>
<name>A0AAE0S610_9BIVA</name>
<dbReference type="InterPro" id="IPR000315">
    <property type="entry name" value="Znf_B-box"/>
</dbReference>
<comment type="caution">
    <text evidence="7">The sequence shown here is derived from an EMBL/GenBank/DDBJ whole genome shotgun (WGS) entry which is preliminary data.</text>
</comment>
<dbReference type="EMBL" id="JAEAOA010002240">
    <property type="protein sequence ID" value="KAK3585819.1"/>
    <property type="molecule type" value="Genomic_DNA"/>
</dbReference>
<keyword evidence="2 4" id="KW-0863">Zinc-finger</keyword>
<reference evidence="7" key="1">
    <citation type="journal article" date="2021" name="Genome Biol. Evol.">
        <title>A High-Quality Reference Genome for a Parasitic Bivalve with Doubly Uniparental Inheritance (Bivalvia: Unionida).</title>
        <authorList>
            <person name="Smith C.H."/>
        </authorList>
    </citation>
    <scope>NUCLEOTIDE SEQUENCE</scope>
    <source>
        <strain evidence="7">CHS0354</strain>
    </source>
</reference>
<proteinExistence type="predicted"/>
<dbReference type="InterPro" id="IPR047153">
    <property type="entry name" value="TRIM45/56/19-like"/>
</dbReference>
<keyword evidence="1" id="KW-0479">Metal-binding</keyword>
<organism evidence="7 8">
    <name type="scientific">Potamilus streckersoni</name>
    <dbReference type="NCBI Taxonomy" id="2493646"/>
    <lineage>
        <taxon>Eukaryota</taxon>
        <taxon>Metazoa</taxon>
        <taxon>Spiralia</taxon>
        <taxon>Lophotrochozoa</taxon>
        <taxon>Mollusca</taxon>
        <taxon>Bivalvia</taxon>
        <taxon>Autobranchia</taxon>
        <taxon>Heteroconchia</taxon>
        <taxon>Palaeoheterodonta</taxon>
        <taxon>Unionida</taxon>
        <taxon>Unionoidea</taxon>
        <taxon>Unionidae</taxon>
        <taxon>Ambleminae</taxon>
        <taxon>Lampsilini</taxon>
        <taxon>Potamilus</taxon>
    </lineage>
</organism>
<dbReference type="SUPFAM" id="SSF57850">
    <property type="entry name" value="RING/U-box"/>
    <property type="match status" value="1"/>
</dbReference>
<dbReference type="InterPro" id="IPR017907">
    <property type="entry name" value="Znf_RING_CS"/>
</dbReference>
<dbReference type="Gene3D" id="3.30.160.60">
    <property type="entry name" value="Classic Zinc Finger"/>
    <property type="match status" value="2"/>
</dbReference>
<evidence type="ECO:0000259" key="6">
    <source>
        <dbReference type="PROSITE" id="PS50119"/>
    </source>
</evidence>